<proteinExistence type="predicted"/>
<dbReference type="Proteomes" id="UP000061489">
    <property type="component" value="Chromosome"/>
</dbReference>
<evidence type="ECO:0000313" key="2">
    <source>
        <dbReference type="Proteomes" id="UP000061489"/>
    </source>
</evidence>
<name>W5YMG7_9GAMM</name>
<organism evidence="1 2">
    <name type="scientific">Marinobacter similis</name>
    <dbReference type="NCBI Taxonomy" id="1420916"/>
    <lineage>
        <taxon>Bacteria</taxon>
        <taxon>Pseudomonadati</taxon>
        <taxon>Pseudomonadota</taxon>
        <taxon>Gammaproteobacteria</taxon>
        <taxon>Pseudomonadales</taxon>
        <taxon>Marinobacteraceae</taxon>
        <taxon>Marinobacter</taxon>
    </lineage>
</organism>
<dbReference type="KEGG" id="msx:AU14_11360"/>
<keyword evidence="2" id="KW-1185">Reference proteome</keyword>
<dbReference type="HOGENOM" id="CLU_2273987_0_0_6"/>
<protein>
    <submittedName>
        <fullName evidence="1">Uncharacterized protein</fullName>
    </submittedName>
</protein>
<reference evidence="1 2" key="1">
    <citation type="journal article" date="2014" name="Genome Announc.">
        <title>Draft Genome Sequences of Marinobacter similis A3d10T and Marinobacter salarius R9SW1T.</title>
        <authorList>
            <person name="Ivanova E.P."/>
            <person name="Ng H.J."/>
            <person name="Webb H.K."/>
            <person name="Feng G."/>
            <person name="Oshima K."/>
            <person name="Hattori M."/>
            <person name="Ohkuma M."/>
            <person name="Sergeev A.F."/>
            <person name="Mikhailov V.V."/>
            <person name="Crawford R.J."/>
            <person name="Sawabe T."/>
        </authorList>
    </citation>
    <scope>NUCLEOTIDE SEQUENCE [LARGE SCALE GENOMIC DNA]</scope>
    <source>
        <strain evidence="1 2">A3d10</strain>
    </source>
</reference>
<dbReference type="EMBL" id="CP007151">
    <property type="protein sequence ID" value="AHI30104.1"/>
    <property type="molecule type" value="Genomic_DNA"/>
</dbReference>
<gene>
    <name evidence="1" type="ORF">AU14_11360</name>
</gene>
<sequence>MLSPLLAEPAGLPGCQPLAVRLLAKQHDQLMAQSRHVRVQRRLGASTGNSKTDRGLEIGHLGARFTNVGHERWVHGNVGGNALFLDGFLFFWLLGDQRCGQQ</sequence>
<dbReference type="AlphaFoldDB" id="W5YMG7"/>
<evidence type="ECO:0000313" key="1">
    <source>
        <dbReference type="EMBL" id="AHI30104.1"/>
    </source>
</evidence>
<accession>W5YMG7</accession>